<dbReference type="Gene3D" id="2.30.29.30">
    <property type="entry name" value="Pleckstrin-homology domain (PH domain)/Phosphotyrosine-binding domain (PTB)"/>
    <property type="match status" value="1"/>
</dbReference>
<organism evidence="13 14">
    <name type="scientific">Ambispora leptoticha</name>
    <dbReference type="NCBI Taxonomy" id="144679"/>
    <lineage>
        <taxon>Eukaryota</taxon>
        <taxon>Fungi</taxon>
        <taxon>Fungi incertae sedis</taxon>
        <taxon>Mucoromycota</taxon>
        <taxon>Glomeromycotina</taxon>
        <taxon>Glomeromycetes</taxon>
        <taxon>Archaeosporales</taxon>
        <taxon>Ambisporaceae</taxon>
        <taxon>Ambispora</taxon>
    </lineage>
</organism>
<dbReference type="Gene3D" id="3.60.20.10">
    <property type="entry name" value="Glutamine Phosphoribosylpyrophosphate, subunit 1, domain 1"/>
    <property type="match status" value="1"/>
</dbReference>
<dbReference type="PANTHER" id="PTHR11907">
    <property type="entry name" value="AMIDOPHOSPHORIBOSYLTRANSFERASE"/>
    <property type="match status" value="1"/>
</dbReference>
<dbReference type="InterPro" id="IPR000836">
    <property type="entry name" value="PRTase_dom"/>
</dbReference>
<keyword evidence="7" id="KW-0658">Purine biosynthesis</keyword>
<dbReference type="GO" id="GO:0005096">
    <property type="term" value="F:GTPase activator activity"/>
    <property type="evidence" value="ECO:0007669"/>
    <property type="project" value="UniProtKB-KW"/>
</dbReference>
<dbReference type="Pfam" id="PF13716">
    <property type="entry name" value="CRAL_TRIO_2"/>
    <property type="match status" value="1"/>
</dbReference>
<keyword evidence="5" id="KW-0328">Glycosyltransferase</keyword>
<dbReference type="InterPro" id="IPR023152">
    <property type="entry name" value="RasGAP_CS"/>
</dbReference>
<dbReference type="SUPFAM" id="SSF48371">
    <property type="entry name" value="ARM repeat"/>
    <property type="match status" value="2"/>
</dbReference>
<dbReference type="InterPro" id="IPR008936">
    <property type="entry name" value="Rho_GTPase_activation_prot"/>
</dbReference>
<feature type="domain" description="CRAL-TRIO" evidence="11">
    <location>
        <begin position="1490"/>
        <end position="1634"/>
    </location>
</feature>
<evidence type="ECO:0000256" key="1">
    <source>
        <dbReference type="ARBA" id="ARBA00005209"/>
    </source>
</evidence>
<dbReference type="InterPro" id="IPR001251">
    <property type="entry name" value="CRAL-TRIO_dom"/>
</dbReference>
<dbReference type="GO" id="GO:0004044">
    <property type="term" value="F:amidophosphoribosyltransferase activity"/>
    <property type="evidence" value="ECO:0007669"/>
    <property type="project" value="UniProtKB-EC"/>
</dbReference>
<evidence type="ECO:0000256" key="3">
    <source>
        <dbReference type="ARBA" id="ARBA00011941"/>
    </source>
</evidence>
<dbReference type="Pfam" id="PF00616">
    <property type="entry name" value="RasGAP"/>
    <property type="match status" value="2"/>
</dbReference>
<dbReference type="Pfam" id="PF21877">
    <property type="entry name" value="PH_NF1"/>
    <property type="match status" value="1"/>
</dbReference>
<dbReference type="InterPro" id="IPR029055">
    <property type="entry name" value="Ntn_hydrolases_N"/>
</dbReference>
<dbReference type="Gene3D" id="1.10.506.10">
    <property type="entry name" value="GTPase Activation - p120gap, domain 1"/>
    <property type="match status" value="2"/>
</dbReference>
<evidence type="ECO:0000259" key="10">
    <source>
        <dbReference type="PROSITE" id="PS50018"/>
    </source>
</evidence>
<keyword evidence="6" id="KW-0808">Transferase</keyword>
<dbReference type="CDD" id="cd00715">
    <property type="entry name" value="GPATase_N"/>
    <property type="match status" value="1"/>
</dbReference>
<evidence type="ECO:0000313" key="13">
    <source>
        <dbReference type="EMBL" id="CAG8450213.1"/>
    </source>
</evidence>
<evidence type="ECO:0000313" key="14">
    <source>
        <dbReference type="Proteomes" id="UP000789508"/>
    </source>
</evidence>
<evidence type="ECO:0000256" key="5">
    <source>
        <dbReference type="ARBA" id="ARBA00022676"/>
    </source>
</evidence>
<dbReference type="PROSITE" id="PS50191">
    <property type="entry name" value="CRAL_TRIO"/>
    <property type="match status" value="1"/>
</dbReference>
<comment type="caution">
    <text evidence="13">The sequence shown here is derived from an EMBL/GenBank/DDBJ whole genome shotgun (WGS) entry which is preliminary data.</text>
</comment>
<dbReference type="SMART" id="SM00323">
    <property type="entry name" value="RasGAP"/>
    <property type="match status" value="1"/>
</dbReference>
<feature type="region of interest" description="Disordered" evidence="9">
    <location>
        <begin position="1"/>
        <end position="47"/>
    </location>
</feature>
<comment type="pathway">
    <text evidence="1">Purine metabolism; IMP biosynthesis via de novo pathway; N(1)-(5-phospho-D-ribosyl)glycinamide from 5-phospho-alpha-D-ribose 1-diphosphate: step 1/2.</text>
</comment>
<evidence type="ECO:0000259" key="11">
    <source>
        <dbReference type="PROSITE" id="PS50191"/>
    </source>
</evidence>
<accession>A0A9N8YQT3</accession>
<dbReference type="InterPro" id="IPR054071">
    <property type="entry name" value="PH_NF1"/>
</dbReference>
<dbReference type="GO" id="GO:0006164">
    <property type="term" value="P:purine nucleotide biosynthetic process"/>
    <property type="evidence" value="ECO:0007669"/>
    <property type="project" value="UniProtKB-KW"/>
</dbReference>
<evidence type="ECO:0000259" key="12">
    <source>
        <dbReference type="PROSITE" id="PS51278"/>
    </source>
</evidence>
<dbReference type="InterPro" id="IPR017932">
    <property type="entry name" value="GATase_2_dom"/>
</dbReference>
<evidence type="ECO:0000256" key="4">
    <source>
        <dbReference type="ARBA" id="ARBA00022468"/>
    </source>
</evidence>
<dbReference type="Gene3D" id="3.40.525.10">
    <property type="entry name" value="CRAL-TRIO lipid binding domain"/>
    <property type="match status" value="1"/>
</dbReference>
<dbReference type="OrthoDB" id="28245at2759"/>
<name>A0A9N8YQT3_9GLOM</name>
<dbReference type="InterPro" id="IPR001936">
    <property type="entry name" value="RasGAP_dom"/>
</dbReference>
<feature type="compositionally biased region" description="Low complexity" evidence="9">
    <location>
        <begin position="1"/>
        <end position="34"/>
    </location>
</feature>
<dbReference type="InterPro" id="IPR005854">
    <property type="entry name" value="PurF"/>
</dbReference>
<dbReference type="SUPFAM" id="SSF48350">
    <property type="entry name" value="GTPase activation domain, GAP"/>
    <property type="match status" value="1"/>
</dbReference>
<dbReference type="Proteomes" id="UP000789508">
    <property type="component" value="Unassembled WGS sequence"/>
</dbReference>
<dbReference type="HAMAP" id="MF_01931">
    <property type="entry name" value="PurF"/>
    <property type="match status" value="1"/>
</dbReference>
<dbReference type="EC" id="2.4.2.14" evidence="3"/>
<dbReference type="CDD" id="cd05392">
    <property type="entry name" value="RasGAP_Neurofibromin_like"/>
    <property type="match status" value="1"/>
</dbReference>
<evidence type="ECO:0000256" key="7">
    <source>
        <dbReference type="ARBA" id="ARBA00022755"/>
    </source>
</evidence>
<evidence type="ECO:0000256" key="9">
    <source>
        <dbReference type="SAM" id="MobiDB-lite"/>
    </source>
</evidence>
<feature type="region of interest" description="Disordered" evidence="9">
    <location>
        <begin position="71"/>
        <end position="97"/>
    </location>
</feature>
<keyword evidence="8" id="KW-0315">Glutamine amidotransferase</keyword>
<dbReference type="NCBIfam" id="TIGR01134">
    <property type="entry name" value="purF"/>
    <property type="match status" value="1"/>
</dbReference>
<evidence type="ECO:0000256" key="6">
    <source>
        <dbReference type="ARBA" id="ARBA00022679"/>
    </source>
</evidence>
<dbReference type="InterPro" id="IPR016024">
    <property type="entry name" value="ARM-type_fold"/>
</dbReference>
<keyword evidence="4" id="KW-0343">GTPase activation</keyword>
<evidence type="ECO:0000256" key="2">
    <source>
        <dbReference type="ARBA" id="ARBA00010138"/>
    </source>
</evidence>
<dbReference type="InterPro" id="IPR036865">
    <property type="entry name" value="CRAL-TRIO_dom_sf"/>
</dbReference>
<dbReference type="GO" id="GO:0009113">
    <property type="term" value="P:purine nucleobase biosynthetic process"/>
    <property type="evidence" value="ECO:0007669"/>
    <property type="project" value="InterPro"/>
</dbReference>
<dbReference type="Pfam" id="PF13522">
    <property type="entry name" value="GATase_6"/>
    <property type="match status" value="1"/>
</dbReference>
<dbReference type="InterPro" id="IPR011993">
    <property type="entry name" value="PH-like_dom_sf"/>
</dbReference>
<dbReference type="PROSITE" id="PS51278">
    <property type="entry name" value="GATASE_TYPE_2"/>
    <property type="match status" value="1"/>
</dbReference>
<reference evidence="13" key="1">
    <citation type="submission" date="2021-06" db="EMBL/GenBank/DDBJ databases">
        <authorList>
            <person name="Kallberg Y."/>
            <person name="Tangrot J."/>
            <person name="Rosling A."/>
        </authorList>
    </citation>
    <scope>NUCLEOTIDE SEQUENCE</scope>
    <source>
        <strain evidence="13">FL130A</strain>
    </source>
</reference>
<feature type="domain" description="Ras-GAP" evidence="10">
    <location>
        <begin position="1151"/>
        <end position="1345"/>
    </location>
</feature>
<dbReference type="PROSITE" id="PS50018">
    <property type="entry name" value="RAS_GTPASE_ACTIV_2"/>
    <property type="match status" value="1"/>
</dbReference>
<dbReference type="CDD" id="cd00170">
    <property type="entry name" value="SEC14"/>
    <property type="match status" value="1"/>
</dbReference>
<gene>
    <name evidence="13" type="ORF">ALEPTO_LOCUS959</name>
</gene>
<dbReference type="SUPFAM" id="SSF52087">
    <property type="entry name" value="CRAL/TRIO domain"/>
    <property type="match status" value="1"/>
</dbReference>
<proteinExistence type="inferred from homology"/>
<dbReference type="Gene3D" id="3.40.50.2020">
    <property type="match status" value="1"/>
</dbReference>
<dbReference type="EMBL" id="CAJVPS010000089">
    <property type="protein sequence ID" value="CAG8450213.1"/>
    <property type="molecule type" value="Genomic_DNA"/>
</dbReference>
<dbReference type="InterPro" id="IPR029057">
    <property type="entry name" value="PRTase-like"/>
</dbReference>
<keyword evidence="14" id="KW-1185">Reference proteome</keyword>
<evidence type="ECO:0000256" key="8">
    <source>
        <dbReference type="ARBA" id="ARBA00022962"/>
    </source>
</evidence>
<dbReference type="SMART" id="SM00516">
    <property type="entry name" value="SEC14"/>
    <property type="match status" value="1"/>
</dbReference>
<protein>
    <recommendedName>
        <fullName evidence="3">amidophosphoribosyltransferase</fullName>
        <ecNumber evidence="3">2.4.2.14</ecNumber>
    </recommendedName>
</protein>
<dbReference type="SUPFAM" id="SSF53271">
    <property type="entry name" value="PRTase-like"/>
    <property type="match status" value="1"/>
</dbReference>
<dbReference type="InterPro" id="IPR035584">
    <property type="entry name" value="PurF_N"/>
</dbReference>
<dbReference type="PROSITE" id="PS00509">
    <property type="entry name" value="RAS_GTPASE_ACTIV_1"/>
    <property type="match status" value="1"/>
</dbReference>
<dbReference type="CDD" id="cd06223">
    <property type="entry name" value="PRTases_typeI"/>
    <property type="match status" value="1"/>
</dbReference>
<dbReference type="SUPFAM" id="SSF56235">
    <property type="entry name" value="N-terminal nucleophile aminohydrolases (Ntn hydrolases)"/>
    <property type="match status" value="1"/>
</dbReference>
<comment type="similarity">
    <text evidence="2">In the C-terminal section; belongs to the purine/pyrimidine phosphoribosyltransferase family.</text>
</comment>
<feature type="domain" description="Glutamine amidotransferase type-2" evidence="12">
    <location>
        <begin position="2486"/>
        <end position="2732"/>
    </location>
</feature>
<sequence>MTNNGIGSNINPNNNNTSNINPSNNNNASSTNGSTLRPFKLPKSWDDPPQLEDSLAKYILNVLSRFLHQMASQEDNSPKDQPITGVPGAGVQNQGVGSSGGGGAFGGGVVNGGNAVYSTVTYEIICEIFKNAGRVIFYISASNWSVVFSRIKSRIGYLTSTHDEWPETAELKLLECSDLNSKRLSMVLQELCGTFLHLKRSAQTVMAVILRKAIWNWIEVFPAEFVALCQSQKRMEGGPEILFDICYSLADNTRRRTVFWPLQTMLLILCPDILLNAAMIDRGTAVMSKKALFLENLKKSLRKSALADVAAVCYVDICKAATYVSKNDSSALRLIVPEIENELKEKLFDPNQPFITEAHVDQRLMTDCLTALFRLNPRNALHSLIHVCLQRNAPSAFKLVLVKSCFVLASEENRLPWNPDITSMYSVLVSPLRKLFQDYVMNKSVDPLKKAKKMVEEANEKTEIILNILKLYKTDPSLALVQSDSSEPSDENRTIICITHCLNNSNQAIRTIAAETLLELHDPDYIEKWGPSENKMFNFWCVSSQVMLAVARQIVELKEREEGAKYMLELLHQLLIKRNEFLKANREMATVGINVPERFASNVALEIALLVLLCSADTEICSIAVTCFGHLCTEAQLTEDLDEPPSQLTIVENIDVYLELSSPNYMVTGRMAQQKRTRKLLRLMKNPTHGNLAAWEEAFKRWQALNAMVAKPMDDYDKKSNFLALGRTNTGASTDITEVQTTEWHNYTGFLSALGGCCVRDQLMNDRHSSMTMDSSNRRASANPQHDINNYHSMVEMFVQHMVELLVCDTVYVREIVKETLGADLSPRLYVILFKHLEYIVSKFFDSEGEANCVERYTLFIEQAISVLKLILDRIQDASENLYSVDFGGLVLSFARYLHRLGTGHVALRIKVKMCQLCEILMAKKDYITLRQEIILRNKLLEIIIEWTSDFSVKTDGNQISEITPSKNERLHRDLDQACLKTVHVLLAQLPLQPSDTAHEADLSLTKARLFYKYFSFFIKLLNRCRILEAIDSGSHSAKNNQDLQMLLSRSKEYVKDLGPLKDYTILALSNLLSANVDAGLKYSLSMGYHEDTKTRTAFMQVLTNILKQGTEFDGLAENAINDQYARLVELVTGSDLSIVLSLCEVCPVCDIDEVAQMLLTIFESRRRTMALMKAVIEKEVSNTVNEAELLRRNCMTTKLLSVFAKMHGSEYLRETLQPLLQNILDNPANERGFELDEVRIGSGENIQNNRSNLNNQAQLVLDEICASAKNVPRSFREVCYYIATATEERFPQSKFTAVSAFIFLRFFCPVIVAPDSENLVKQAPSKEMRRRLLLTTKTITNIANNVLFGAKEPFMTAMNDFLEDNINKVTRFLQEISEPSFSESPVTPLPDTPPTVNETQISDVNNILNLITRRMKSSLNPSSSNVNVPSEIEQTQANKRAYDKLSTLLAKLGPPPETQKKEFTNISNQHFETNHQLFTDFMRRNSHRNLDYIKSKGLFYSYGFSKEKRPVFYYIARRLSSESTDMDLLMYHVLHTIESSIGKPFEVVIDLTQFTQANEIQTQWIQQFIQILPFNAVENLANVYMYNPNTAFKKFSKKLPRPLSQKIGKKAIFMNSLSELHEYIAPSDVRLPKTTIQLDSEPCTHFTPVTKITHYRITVPVIMKISSETIQVITTRKQDLFNGQQVILNDVYHISEIEDITLSSHKSDDNEFVIKQDEGRSSTAFTSPKRDQIMQAIRASKARFQLTKPSNVTERVIRPSDVPGTLLNMALLNIGSEDPNLRLAAYDLLVALSIIFNFDVGNQLLTAKGLCIPANNTNFVVSLSERLAMTEPGLTIEFLNEFFVGFNKSSTSLKHLCLQYMAPWLLNLAQYSKNGSDSQPGVGKIREILKKLIELTTKESEMYTTVQSKIWSTLGKVDEVTNLIISEFVAYAVEFGINSVQAETVANTIVTLSSVNVRGKIISRLRRAIARTSLKPTRTLTENPAWAEIAVLVRFNLMLSFNNRLHVQLYLPELFYIVSVLVATGPALIRASIHGLVVNLIQSLCTAMPLDDSSSARLTFLLGEFSEPKFRLLFGLNNVAGNAFVITGESAHDSAEMMPLSSLEQIVQSLLEIMVCGAPSIDMSNTWRARWMSLVASTAFQHNPAIQPRAFVALGCLAREEVDDDLLYQILVALRGALELFSDNDVSLIVSIIMCLTNIVENLDSSCRYIRQLFWLAMSLVQIGNILVFPSAIRLLQVVLRALDVNGFFEHKDITKVLLEARAPLAEVAVTMDYEAGINYEHFSFAVAAALLKGLKHPATKTDTQAVLNLFLEISSKGIGIEQNIVDSSMLGYLAALLPISAKNAEMKELLWVCGIYDMDVDNAELANTYYKIFPRLDIPDNQTALLLISLMVAMLQNAEHEPERLFLYGFLAEAAIAIPEVFALVYDTLQPKMNQIITSSDTIPILDAVQSILYTVVSEPLYSRARGNHMPFLEEIGFKNLMECGSFHGITREKMRANALLATILLADSTASASIELFEGLQILQHRGQDAAGIVTCGHKGRLYQCKGNGMVRDIFDQEHLQNLVGNLGIGHVRYPTAGTSSHSEAQPFYVNSPYGIVFGHNGNLINAKELRNFLDTDAHRHINTDSDSELLLNIFANNLQRTGKIRINEEDIFTAITGIYEQCIGGYACVAMIAGFRDPNGIRPICLGKRDGPKGVDYMFASESVALDASGFYGVKDIKPGEAIIITKQAVTQKILKEASQFTPCIFEYVYFARPDSVIDGISVYRSRLAMGEFLADQVKRKCGDTTDIDVVIPVPDTSRVAALQVSYKLKIVYREGFIKNRYVGRTFIMPGQLMRRKNVRRKLNAMALEFANKNVLIVDVDELINNEIHNALDSIVRGTTSKEIVQMARDAGAKKVYFASCAPAIRYPNVYGIDMPSRNELVAHNRSDDEIAMEIGADKVIFQELDDLIASCYKFNQNIKSFDCSVFDGKYVTDAVTPEYLDNLEAIRNDQAKSTRENFQAHETIGLHNNYRVI</sequence>